<reference evidence="2 3" key="1">
    <citation type="submission" date="2021-06" db="EMBL/GenBank/DDBJ databases">
        <authorList>
            <person name="Palmer J.M."/>
        </authorList>
    </citation>
    <scope>NUCLEOTIDE SEQUENCE [LARGE SCALE GENOMIC DNA]</scope>
    <source>
        <strain evidence="2 3">XC_2019</strain>
        <tissue evidence="2">Muscle</tissue>
    </source>
</reference>
<accession>A0ABV0QKS4</accession>
<feature type="region of interest" description="Disordered" evidence="1">
    <location>
        <begin position="91"/>
        <end position="139"/>
    </location>
</feature>
<feature type="compositionally biased region" description="Polar residues" evidence="1">
    <location>
        <begin position="115"/>
        <end position="135"/>
    </location>
</feature>
<organism evidence="2 3">
    <name type="scientific">Xenoophorus captivus</name>
    <dbReference type="NCBI Taxonomy" id="1517983"/>
    <lineage>
        <taxon>Eukaryota</taxon>
        <taxon>Metazoa</taxon>
        <taxon>Chordata</taxon>
        <taxon>Craniata</taxon>
        <taxon>Vertebrata</taxon>
        <taxon>Euteleostomi</taxon>
        <taxon>Actinopterygii</taxon>
        <taxon>Neopterygii</taxon>
        <taxon>Teleostei</taxon>
        <taxon>Neoteleostei</taxon>
        <taxon>Acanthomorphata</taxon>
        <taxon>Ovalentaria</taxon>
        <taxon>Atherinomorphae</taxon>
        <taxon>Cyprinodontiformes</taxon>
        <taxon>Goodeidae</taxon>
        <taxon>Xenoophorus</taxon>
    </lineage>
</organism>
<name>A0ABV0QKS4_9TELE</name>
<evidence type="ECO:0000313" key="3">
    <source>
        <dbReference type="Proteomes" id="UP001434883"/>
    </source>
</evidence>
<dbReference type="Proteomes" id="UP001434883">
    <property type="component" value="Unassembled WGS sequence"/>
</dbReference>
<proteinExistence type="predicted"/>
<sequence length="273" mass="28744">MRAAASNPVSSYATVVSPRLAAAPPMPSLLAPARCCEATPDELEQHLRFYARQIKSFRRTSLLYSSPEFRERIRQMEEDYKTAVRQFYCRPPSPTPSHQSDAAEPSKPGLPNGAAAQSTSGLQEAGTEQPTSEYCSSSSSSVHVMSPERRHCAAQVCFNLLHQTAGSKGHPDSCLRGPSLCGSCLGPCRTPGPSLCVSCLGPSRTPGPSLRRGLGNAADLRTPRFVSSSGLAAGPLTNLQVLAAAGPHGLYASTPLSSASTPSPPIAQDSVLQ</sequence>
<evidence type="ECO:0000313" key="2">
    <source>
        <dbReference type="EMBL" id="MEQ2195996.1"/>
    </source>
</evidence>
<protein>
    <submittedName>
        <fullName evidence="2">Uncharacterized protein</fullName>
    </submittedName>
</protein>
<gene>
    <name evidence="2" type="ORF">XENOCAPTIV_021757</name>
</gene>
<keyword evidence="3" id="KW-1185">Reference proteome</keyword>
<feature type="non-terminal residue" evidence="2">
    <location>
        <position position="273"/>
    </location>
</feature>
<evidence type="ECO:0000256" key="1">
    <source>
        <dbReference type="SAM" id="MobiDB-lite"/>
    </source>
</evidence>
<feature type="region of interest" description="Disordered" evidence="1">
    <location>
        <begin position="254"/>
        <end position="273"/>
    </location>
</feature>
<dbReference type="EMBL" id="JAHRIN010013186">
    <property type="protein sequence ID" value="MEQ2195996.1"/>
    <property type="molecule type" value="Genomic_DNA"/>
</dbReference>
<comment type="caution">
    <text evidence="2">The sequence shown here is derived from an EMBL/GenBank/DDBJ whole genome shotgun (WGS) entry which is preliminary data.</text>
</comment>